<evidence type="ECO:0000256" key="8">
    <source>
        <dbReference type="PIRNR" id="PIRNR005096"/>
    </source>
</evidence>
<dbReference type="EMBL" id="QLSV01000007">
    <property type="protein sequence ID" value="RAR47900.1"/>
    <property type="molecule type" value="Genomic_DNA"/>
</dbReference>
<dbReference type="UniPathway" id="UPA00242"/>
<feature type="binding site" evidence="11">
    <location>
        <begin position="196"/>
        <end position="198"/>
    </location>
    <ligand>
        <name>beta-D-galactose</name>
        <dbReference type="ChEBI" id="CHEBI:27667"/>
    </ligand>
</feature>
<protein>
    <recommendedName>
        <fullName evidence="8">Aldose 1-epimerase</fullName>
        <ecNumber evidence="8">5.1.3.3</ecNumber>
    </recommendedName>
</protein>
<proteinExistence type="inferred from homology"/>
<dbReference type="InterPro" id="IPR015443">
    <property type="entry name" value="Aldose_1-epimerase"/>
</dbReference>
<dbReference type="PIRSF" id="PIRSF005096">
    <property type="entry name" value="GALM"/>
    <property type="match status" value="1"/>
</dbReference>
<evidence type="ECO:0000256" key="3">
    <source>
        <dbReference type="ARBA" id="ARBA00006206"/>
    </source>
</evidence>
<dbReference type="PANTHER" id="PTHR10091:SF0">
    <property type="entry name" value="GALACTOSE MUTAROTASE"/>
    <property type="match status" value="1"/>
</dbReference>
<feature type="binding site" evidence="10">
    <location>
        <position position="254"/>
    </location>
    <ligand>
        <name>beta-D-galactose</name>
        <dbReference type="ChEBI" id="CHEBI:27667"/>
    </ligand>
</feature>
<dbReference type="InterPro" id="IPR008183">
    <property type="entry name" value="Aldose_1/G6P_1-epimerase"/>
</dbReference>
<evidence type="ECO:0000256" key="4">
    <source>
        <dbReference type="ARBA" id="ARBA00011245"/>
    </source>
</evidence>
<comment type="subunit">
    <text evidence="4">Monomer.</text>
</comment>
<evidence type="ECO:0000256" key="9">
    <source>
        <dbReference type="PIRSR" id="PIRSR005096-1"/>
    </source>
</evidence>
<dbReference type="InterPro" id="IPR014718">
    <property type="entry name" value="GH-type_carb-bd"/>
</dbReference>
<comment type="pathway">
    <text evidence="2 8">Carbohydrate metabolism; hexose metabolism.</text>
</comment>
<keyword evidence="6 8" id="KW-0413">Isomerase</keyword>
<sequence>MIEKKHISQEDYPEKTKSFGRMADGREVFCYTLTNQNGMELTVMDYGATIVSLKVPTIHHNKIDVVLGFEKVEDYINSYDLPSAPYLGCVVGRFAGRINNGAFRLKDKEILLTKNHGKHQLHGGKEGFGQKIWKMKKRTHGDFPSITFEYTSQNGEENFPGVVVVEVTYKLTEANQVIVEYKAFSTDDTIVNVTQHSYFNLEGHQQNISNQLLFVNSTKMLETNEENIPTGNFLNVAHCPFDFTEEKKCPTAIDNTFVLHEKNRIAASLYSRQNQLKMSIFTNQPGVHIYVGGNCFGQIKGKEDSDYHPLSGICFETQQYPDAPNHAHFPSAVLKKGEQYDHQTIFAFETI</sequence>
<evidence type="ECO:0000256" key="11">
    <source>
        <dbReference type="PIRSR" id="PIRSR005096-3"/>
    </source>
</evidence>
<gene>
    <name evidence="12" type="ORF">B0I10_107180</name>
</gene>
<dbReference type="NCBIfam" id="NF008277">
    <property type="entry name" value="PRK11055.1"/>
    <property type="match status" value="1"/>
</dbReference>
<evidence type="ECO:0000256" key="1">
    <source>
        <dbReference type="ARBA" id="ARBA00001913"/>
    </source>
</evidence>
<comment type="cofactor">
    <cofactor evidence="1">
        <name>Ca(2+)</name>
        <dbReference type="ChEBI" id="CHEBI:29108"/>
    </cofactor>
</comment>
<evidence type="ECO:0000256" key="5">
    <source>
        <dbReference type="ARBA" id="ARBA00022837"/>
    </source>
</evidence>
<comment type="catalytic activity">
    <reaction evidence="8">
        <text>alpha-D-glucose = beta-D-glucose</text>
        <dbReference type="Rhea" id="RHEA:10264"/>
        <dbReference type="ChEBI" id="CHEBI:15903"/>
        <dbReference type="ChEBI" id="CHEBI:17925"/>
        <dbReference type="EC" id="5.1.3.3"/>
    </reaction>
</comment>
<dbReference type="Gene3D" id="2.70.98.10">
    <property type="match status" value="1"/>
</dbReference>
<dbReference type="GO" id="GO:0006006">
    <property type="term" value="P:glucose metabolic process"/>
    <property type="evidence" value="ECO:0007669"/>
    <property type="project" value="TreeGrafter"/>
</dbReference>
<feature type="active site" description="Proton donor" evidence="9">
    <location>
        <position position="196"/>
    </location>
</feature>
<dbReference type="CDD" id="cd09019">
    <property type="entry name" value="galactose_mutarotase_like"/>
    <property type="match status" value="1"/>
</dbReference>
<dbReference type="GO" id="GO:0033499">
    <property type="term" value="P:galactose catabolic process via UDP-galactose, Leloir pathway"/>
    <property type="evidence" value="ECO:0007669"/>
    <property type="project" value="TreeGrafter"/>
</dbReference>
<dbReference type="Proteomes" id="UP000249518">
    <property type="component" value="Unassembled WGS sequence"/>
</dbReference>
<keyword evidence="7 8" id="KW-0119">Carbohydrate metabolism</keyword>
<dbReference type="GO" id="GO:0030246">
    <property type="term" value="F:carbohydrate binding"/>
    <property type="evidence" value="ECO:0007669"/>
    <property type="project" value="InterPro"/>
</dbReference>
<name>A0A328WNJ5_9FLAO</name>
<evidence type="ECO:0000256" key="2">
    <source>
        <dbReference type="ARBA" id="ARBA00005028"/>
    </source>
</evidence>
<dbReference type="PANTHER" id="PTHR10091">
    <property type="entry name" value="ALDOSE-1-EPIMERASE"/>
    <property type="match status" value="1"/>
</dbReference>
<dbReference type="RefSeq" id="WP_112086170.1">
    <property type="nucleotide sequence ID" value="NZ_QLSV01000007.1"/>
</dbReference>
<feature type="active site" description="Proton acceptor" evidence="9">
    <location>
        <position position="316"/>
    </location>
</feature>
<evidence type="ECO:0000256" key="7">
    <source>
        <dbReference type="ARBA" id="ARBA00023277"/>
    </source>
</evidence>
<dbReference type="GO" id="GO:0004034">
    <property type="term" value="F:aldose 1-epimerase activity"/>
    <property type="evidence" value="ECO:0007669"/>
    <property type="project" value="UniProtKB-EC"/>
</dbReference>
<accession>A0A328WNJ5</accession>
<evidence type="ECO:0000256" key="10">
    <source>
        <dbReference type="PIRSR" id="PIRSR005096-2"/>
    </source>
</evidence>
<dbReference type="Pfam" id="PF01263">
    <property type="entry name" value="Aldose_epim"/>
    <property type="match status" value="1"/>
</dbReference>
<evidence type="ECO:0000313" key="12">
    <source>
        <dbReference type="EMBL" id="RAR47900.1"/>
    </source>
</evidence>
<comment type="similarity">
    <text evidence="3 8">Belongs to the aldose epimerase family.</text>
</comment>
<keyword evidence="13" id="KW-1185">Reference proteome</keyword>
<dbReference type="InterPro" id="IPR011013">
    <property type="entry name" value="Gal_mutarotase_sf_dom"/>
</dbReference>
<dbReference type="AlphaFoldDB" id="A0A328WNJ5"/>
<evidence type="ECO:0000256" key="6">
    <source>
        <dbReference type="ARBA" id="ARBA00023235"/>
    </source>
</evidence>
<comment type="caution">
    <text evidence="12">The sequence shown here is derived from an EMBL/GenBank/DDBJ whole genome shotgun (WGS) entry which is preliminary data.</text>
</comment>
<reference evidence="12 13" key="1">
    <citation type="submission" date="2018-06" db="EMBL/GenBank/DDBJ databases">
        <title>Genomic Encyclopedia of Type Strains, Phase III (KMG-III): the genomes of soil and plant-associated and newly described type strains.</title>
        <authorList>
            <person name="Whitman W."/>
        </authorList>
    </citation>
    <scope>NUCLEOTIDE SEQUENCE [LARGE SCALE GENOMIC DNA]</scope>
    <source>
        <strain evidence="12 13">CGMCC 1.12504</strain>
    </source>
</reference>
<dbReference type="EC" id="5.1.3.3" evidence="8"/>
<dbReference type="InterPro" id="IPR047215">
    <property type="entry name" value="Galactose_mutarotase-like"/>
</dbReference>
<organism evidence="12 13">
    <name type="scientific">Flavobacterium lacus</name>
    <dbReference type="NCBI Taxonomy" id="1353778"/>
    <lineage>
        <taxon>Bacteria</taxon>
        <taxon>Pseudomonadati</taxon>
        <taxon>Bacteroidota</taxon>
        <taxon>Flavobacteriia</taxon>
        <taxon>Flavobacteriales</taxon>
        <taxon>Flavobacteriaceae</taxon>
        <taxon>Flavobacterium</taxon>
    </lineage>
</organism>
<evidence type="ECO:0000313" key="13">
    <source>
        <dbReference type="Proteomes" id="UP000249518"/>
    </source>
</evidence>
<keyword evidence="5" id="KW-0106">Calcium</keyword>
<dbReference type="OrthoDB" id="9779408at2"/>
<dbReference type="SUPFAM" id="SSF74650">
    <property type="entry name" value="Galactose mutarotase-like"/>
    <property type="match status" value="1"/>
</dbReference>